<keyword evidence="6" id="KW-1185">Reference proteome</keyword>
<gene>
    <name evidence="5" type="ORF">JTE88_07800</name>
</gene>
<dbReference type="SUPFAM" id="SSF48498">
    <property type="entry name" value="Tetracyclin repressor-like, C-terminal domain"/>
    <property type="match status" value="1"/>
</dbReference>
<dbReference type="SUPFAM" id="SSF46689">
    <property type="entry name" value="Homeodomain-like"/>
    <property type="match status" value="1"/>
</dbReference>
<dbReference type="Proteomes" id="UP000602653">
    <property type="component" value="Chromosome"/>
</dbReference>
<evidence type="ECO:0000256" key="1">
    <source>
        <dbReference type="ARBA" id="ARBA00023125"/>
    </source>
</evidence>
<dbReference type="InterPro" id="IPR050109">
    <property type="entry name" value="HTH-type_TetR-like_transc_reg"/>
</dbReference>
<dbReference type="InterPro" id="IPR009057">
    <property type="entry name" value="Homeodomain-like_sf"/>
</dbReference>
<keyword evidence="1 2" id="KW-0238">DNA-binding</keyword>
<evidence type="ECO:0000256" key="2">
    <source>
        <dbReference type="PROSITE-ProRule" id="PRU00335"/>
    </source>
</evidence>
<feature type="region of interest" description="Disordered" evidence="3">
    <location>
        <begin position="1"/>
        <end position="20"/>
    </location>
</feature>
<dbReference type="PROSITE" id="PS50977">
    <property type="entry name" value="HTH_TETR_2"/>
    <property type="match status" value="1"/>
</dbReference>
<evidence type="ECO:0000313" key="6">
    <source>
        <dbReference type="Proteomes" id="UP000602653"/>
    </source>
</evidence>
<dbReference type="EMBL" id="CP070228">
    <property type="protein sequence ID" value="QRV01970.1"/>
    <property type="molecule type" value="Genomic_DNA"/>
</dbReference>
<dbReference type="InterPro" id="IPR001647">
    <property type="entry name" value="HTH_TetR"/>
</dbReference>
<dbReference type="PANTHER" id="PTHR30055:SF227">
    <property type="entry name" value="TRANSCRIPTIONAL REGULATORY PROTEIN (PROBABLY TETR-FAMILY)-RELATED"/>
    <property type="match status" value="1"/>
</dbReference>
<evidence type="ECO:0000256" key="3">
    <source>
        <dbReference type="SAM" id="MobiDB-lite"/>
    </source>
</evidence>
<sequence>MTLSPKPDLTSAPQPVKRQRMTRIQRRDQLIGIGRHLFAARGYDAVSIEEIAHAANVSKPVVYEHFGGKEGLYQVIVDRETTAVNEILHGALTTGKGPRESLESVVLGLLDYIEENPDGFGLMVHQSPDVLAGGQFSTIISDMGDHLDQLLGTYVEKLQFPPDAMSLYAQMLSGLMGIVGQSWAINRQLEKRVMAAHLVNLMWNGLHHLEAQPTLVTPEK</sequence>
<proteinExistence type="predicted"/>
<feature type="domain" description="HTH tetR-type" evidence="4">
    <location>
        <begin position="24"/>
        <end position="84"/>
    </location>
</feature>
<dbReference type="InterPro" id="IPR023772">
    <property type="entry name" value="DNA-bd_HTH_TetR-type_CS"/>
</dbReference>
<dbReference type="PROSITE" id="PS01081">
    <property type="entry name" value="HTH_TETR_1"/>
    <property type="match status" value="1"/>
</dbReference>
<dbReference type="Pfam" id="PF00440">
    <property type="entry name" value="TetR_N"/>
    <property type="match status" value="1"/>
</dbReference>
<evidence type="ECO:0000259" key="4">
    <source>
        <dbReference type="PROSITE" id="PS50977"/>
    </source>
</evidence>
<name>A0ABX7IIP1_9ACTO</name>
<dbReference type="PRINTS" id="PR00455">
    <property type="entry name" value="HTHTETR"/>
</dbReference>
<dbReference type="Gene3D" id="1.10.357.10">
    <property type="entry name" value="Tetracycline Repressor, domain 2"/>
    <property type="match status" value="1"/>
</dbReference>
<reference evidence="5 6" key="1">
    <citation type="submission" date="2021-02" db="EMBL/GenBank/DDBJ databases">
        <title>Complete Genome Sequence of Arcanobacterium phocisimile strain DSM 26142T from a harbour seal.</title>
        <authorList>
            <person name="Borowiak M."/>
            <person name="Alssahen M."/>
            <person name="Malorny B."/>
            <person name="Laemmler C."/>
            <person name="Siebert U."/>
            <person name="Ploetz M."/>
            <person name="Abdulmawjood A."/>
        </authorList>
    </citation>
    <scope>NUCLEOTIDE SEQUENCE [LARGE SCALE GENOMIC DNA]</scope>
    <source>
        <strain evidence="5 6">DSM 26142</strain>
    </source>
</reference>
<dbReference type="InterPro" id="IPR036271">
    <property type="entry name" value="Tet_transcr_reg_TetR-rel_C_sf"/>
</dbReference>
<dbReference type="RefSeq" id="WP_204424123.1">
    <property type="nucleotide sequence ID" value="NZ_CP070228.1"/>
</dbReference>
<protein>
    <submittedName>
        <fullName evidence="5">TetR/AcrR family transcriptional regulator</fullName>
    </submittedName>
</protein>
<accession>A0ABX7IIP1</accession>
<feature type="DNA-binding region" description="H-T-H motif" evidence="2">
    <location>
        <begin position="47"/>
        <end position="66"/>
    </location>
</feature>
<evidence type="ECO:0000313" key="5">
    <source>
        <dbReference type="EMBL" id="QRV01970.1"/>
    </source>
</evidence>
<dbReference type="PANTHER" id="PTHR30055">
    <property type="entry name" value="HTH-TYPE TRANSCRIPTIONAL REGULATOR RUTR"/>
    <property type="match status" value="1"/>
</dbReference>
<organism evidence="5 6">
    <name type="scientific">Arcanobacterium phocisimile</name>
    <dbReference type="NCBI Taxonomy" id="1302235"/>
    <lineage>
        <taxon>Bacteria</taxon>
        <taxon>Bacillati</taxon>
        <taxon>Actinomycetota</taxon>
        <taxon>Actinomycetes</taxon>
        <taxon>Actinomycetales</taxon>
        <taxon>Actinomycetaceae</taxon>
        <taxon>Arcanobacterium</taxon>
    </lineage>
</organism>